<dbReference type="Gene3D" id="3.30.980.40">
    <property type="match status" value="1"/>
</dbReference>
<dbReference type="GO" id="GO:0005524">
    <property type="term" value="F:ATP binding"/>
    <property type="evidence" value="ECO:0007669"/>
    <property type="project" value="UniProtKB-UniRule"/>
</dbReference>
<dbReference type="PANTHER" id="PTHR22683:SF1">
    <property type="entry name" value="TYPE VII SECRETION SYSTEM PROTEIN ESSC"/>
    <property type="match status" value="1"/>
</dbReference>
<dbReference type="GO" id="GO:0003677">
    <property type="term" value="F:DNA binding"/>
    <property type="evidence" value="ECO:0007669"/>
    <property type="project" value="UniProtKB-KW"/>
</dbReference>
<evidence type="ECO:0000256" key="1">
    <source>
        <dbReference type="ARBA" id="ARBA00006474"/>
    </source>
</evidence>
<evidence type="ECO:0000256" key="4">
    <source>
        <dbReference type="ARBA" id="ARBA00023125"/>
    </source>
</evidence>
<feature type="compositionally biased region" description="Basic and acidic residues" evidence="6">
    <location>
        <begin position="464"/>
        <end position="479"/>
    </location>
</feature>
<dbReference type="Pfam" id="PF17854">
    <property type="entry name" value="FtsK_alpha"/>
    <property type="match status" value="1"/>
</dbReference>
<evidence type="ECO:0000313" key="9">
    <source>
        <dbReference type="EMBL" id="QOS39279.1"/>
    </source>
</evidence>
<dbReference type="KEGG" id="trc:DYE49_01955"/>
<evidence type="ECO:0000256" key="2">
    <source>
        <dbReference type="ARBA" id="ARBA00022741"/>
    </source>
</evidence>
<dbReference type="Pfam" id="PF01580">
    <property type="entry name" value="FtsK_SpoIIIE"/>
    <property type="match status" value="1"/>
</dbReference>
<accession>A0A7M1XIA5</accession>
<sequence>MKNKREKNVEKNASGTIRGWLYGCTGLILLFIAMIGGTGKTVIGTFMVYYLGYLFGMFYPLILVAIGVIGLRLLITHKFFPYKEQNIIYAGILLVILGTLAFGSFPIYALPTGKVAFASLNSFYGDRMVAFATSPGVIDSYESLSVLGGGYVGLLMLTVLGSIWGIIGDAIFFSAVMLVGVALLLFRPIRSAVRTIQEDRKNKVKYSSPYQPGKGKDNSYLARQINGEDVPMEKEETSDLSSFTPTSNATAPFSKKWAEMEQGSFTSADGSAYNPNMADSVGETPSKVEEHFHVAKQAKAKEEPSPIDESLFRSAPAMAATPSRTTRMEPQPRYANPQPSSYPQNKPQMMDDNPFQSAYSPVRDSYANDDLSTRAQEFSRNALSKDQSIPVQEQVKDYPSNYADPYGRRAPAENSFNPVSRPAQNYSAPAYTPAKPAEFTVKSNKPVMTPAPTFEVKSEQAPAIEEKPMSDEEAEQQKEREYFARKQKKQADALLAKKRAKEEKVASLMKYVSDVPKDYYYQLPNDSLLEEIDDSAKMEKNTESAQEKANIINKVFDEFAVKAKATTFTIGASVTRFNVETEHGEKADKIANLTSEFQRALNGDMSVRVETVVQGRSTSGIEVGNIAPMAVSFKDMFQFIQQDKEHPLLLPIGKDIGGEIITFPLDKMPHMLVAGTTGSGKSVLIHSMIMTLIMRTYPSQVKLMLIDPKQVEFIRYADESHLFCPVISKPESAILALKKLCDEMDRRFAVLSKCRCANLGDYNDLRRGHELQYENMPYVVTVIDEFADLMQTGGNEVTRYVTRIAQKARACGIHLIIATQRPSKDTVPMIIKANVPCRIGLSCSSQIDSRVILDENGAETLLGKGDLLFKCPGKKSLIRAQSPYISNHDMNTVLDYVRSHAGDPNYDPDFLDLDVEEEVEEESNPEGDLYTDICEFVVQTGITSKTSIMRSFQVSSLKADQFIVRMQSDGILALGPNGKLILGPAAHLEDFE</sequence>
<dbReference type="InterPro" id="IPR050206">
    <property type="entry name" value="FtsK/SpoIIIE/SftA"/>
</dbReference>
<dbReference type="Gene3D" id="3.40.50.300">
    <property type="entry name" value="P-loop containing nucleotide triphosphate hydrolases"/>
    <property type="match status" value="1"/>
</dbReference>
<feature type="binding site" evidence="5">
    <location>
        <begin position="675"/>
        <end position="682"/>
    </location>
    <ligand>
        <name>ATP</name>
        <dbReference type="ChEBI" id="CHEBI:30616"/>
    </ligand>
</feature>
<evidence type="ECO:0000256" key="6">
    <source>
        <dbReference type="SAM" id="MobiDB-lite"/>
    </source>
</evidence>
<feature type="domain" description="FtsK" evidence="8">
    <location>
        <begin position="658"/>
        <end position="850"/>
    </location>
</feature>
<evidence type="ECO:0000259" key="8">
    <source>
        <dbReference type="PROSITE" id="PS50901"/>
    </source>
</evidence>
<feature type="compositionally biased region" description="Polar residues" evidence="6">
    <location>
        <begin position="414"/>
        <end position="427"/>
    </location>
</feature>
<evidence type="ECO:0000313" key="10">
    <source>
        <dbReference type="Proteomes" id="UP000593591"/>
    </source>
</evidence>
<dbReference type="InterPro" id="IPR002543">
    <property type="entry name" value="FtsK_dom"/>
</dbReference>
<dbReference type="PANTHER" id="PTHR22683">
    <property type="entry name" value="SPORULATION PROTEIN RELATED"/>
    <property type="match status" value="1"/>
</dbReference>
<dbReference type="PROSITE" id="PS50901">
    <property type="entry name" value="FTSK"/>
    <property type="match status" value="1"/>
</dbReference>
<reference evidence="9 10" key="1">
    <citation type="submission" date="2018-08" db="EMBL/GenBank/DDBJ databases">
        <title>The first complete genome of Treponema rectale (CHPAT), a commensal spirochete of the bovine rectum.</title>
        <authorList>
            <person name="Staton G.J."/>
            <person name="Clegg S.R."/>
            <person name="Carter S.D."/>
            <person name="Radford A.D."/>
            <person name="Darby A."/>
            <person name="Hall N."/>
            <person name="Birtles R.J."/>
            <person name="Evans N.J."/>
        </authorList>
    </citation>
    <scope>NUCLEOTIDE SEQUENCE [LARGE SCALE GENOMIC DNA]</scope>
    <source>
        <strain evidence="9 10">CHPA</strain>
    </source>
</reference>
<dbReference type="InterPro" id="IPR041027">
    <property type="entry name" value="FtsK_alpha"/>
</dbReference>
<feature type="region of interest" description="Disordered" evidence="6">
    <location>
        <begin position="456"/>
        <end position="479"/>
    </location>
</feature>
<feature type="transmembrane region" description="Helical" evidence="7">
    <location>
        <begin position="20"/>
        <end position="38"/>
    </location>
</feature>
<dbReference type="EMBL" id="CP031517">
    <property type="protein sequence ID" value="QOS39279.1"/>
    <property type="molecule type" value="Genomic_DNA"/>
</dbReference>
<dbReference type="SUPFAM" id="SSF52540">
    <property type="entry name" value="P-loop containing nucleoside triphosphate hydrolases"/>
    <property type="match status" value="1"/>
</dbReference>
<evidence type="ECO:0000256" key="7">
    <source>
        <dbReference type="SAM" id="Phobius"/>
    </source>
</evidence>
<dbReference type="AlphaFoldDB" id="A0A7M1XIA5"/>
<protein>
    <submittedName>
        <fullName evidence="9">DNA translocase FtsK</fullName>
    </submittedName>
</protein>
<comment type="similarity">
    <text evidence="1">Belongs to the FtsK/SpoIIIE/SftA family.</text>
</comment>
<keyword evidence="2 5" id="KW-0547">Nucleotide-binding</keyword>
<keyword evidence="7" id="KW-0812">Transmembrane</keyword>
<evidence type="ECO:0000256" key="5">
    <source>
        <dbReference type="PROSITE-ProRule" id="PRU00289"/>
    </source>
</evidence>
<proteinExistence type="inferred from homology"/>
<feature type="compositionally biased region" description="Polar residues" evidence="6">
    <location>
        <begin position="337"/>
        <end position="347"/>
    </location>
</feature>
<dbReference type="Proteomes" id="UP000593591">
    <property type="component" value="Chromosome"/>
</dbReference>
<feature type="transmembrane region" description="Helical" evidence="7">
    <location>
        <begin position="87"/>
        <end position="110"/>
    </location>
</feature>
<keyword evidence="4" id="KW-0238">DNA-binding</keyword>
<dbReference type="CDD" id="cd06174">
    <property type="entry name" value="MFS"/>
    <property type="match status" value="1"/>
</dbReference>
<dbReference type="InterPro" id="IPR027417">
    <property type="entry name" value="P-loop_NTPase"/>
</dbReference>
<evidence type="ECO:0000256" key="3">
    <source>
        <dbReference type="ARBA" id="ARBA00022840"/>
    </source>
</evidence>
<organism evidence="9 10">
    <name type="scientific">Treponema rectale</name>
    <dbReference type="NCBI Taxonomy" id="744512"/>
    <lineage>
        <taxon>Bacteria</taxon>
        <taxon>Pseudomonadati</taxon>
        <taxon>Spirochaetota</taxon>
        <taxon>Spirochaetia</taxon>
        <taxon>Spirochaetales</taxon>
        <taxon>Treponemataceae</taxon>
        <taxon>Treponema</taxon>
    </lineage>
</organism>
<feature type="region of interest" description="Disordered" evidence="6">
    <location>
        <begin position="296"/>
        <end position="431"/>
    </location>
</feature>
<feature type="transmembrane region" description="Helical" evidence="7">
    <location>
        <begin position="163"/>
        <end position="186"/>
    </location>
</feature>
<keyword evidence="7" id="KW-1133">Transmembrane helix</keyword>
<feature type="transmembrane region" description="Helical" evidence="7">
    <location>
        <begin position="50"/>
        <end position="75"/>
    </location>
</feature>
<keyword evidence="3 5" id="KW-0067">ATP-binding</keyword>
<name>A0A7M1XIA5_9SPIR</name>
<gene>
    <name evidence="9" type="ORF">DYE49_01955</name>
</gene>
<keyword evidence="7" id="KW-0472">Membrane</keyword>
<feature type="compositionally biased region" description="Polar residues" evidence="6">
    <location>
        <begin position="373"/>
        <end position="391"/>
    </location>
</feature>